<dbReference type="PANTHER" id="PTHR45138:SF9">
    <property type="entry name" value="DIGUANYLATE CYCLASE DGCM-RELATED"/>
    <property type="match status" value="1"/>
</dbReference>
<dbReference type="Gene3D" id="3.40.50.2300">
    <property type="match status" value="2"/>
</dbReference>
<proteinExistence type="predicted"/>
<name>A0A9Q4FZD3_SALAG</name>
<evidence type="ECO:0000313" key="5">
    <source>
        <dbReference type="Proteomes" id="UP001057753"/>
    </source>
</evidence>
<dbReference type="InterPro" id="IPR000160">
    <property type="entry name" value="GGDEF_dom"/>
</dbReference>
<dbReference type="SMART" id="SM00448">
    <property type="entry name" value="REC"/>
    <property type="match status" value="2"/>
</dbReference>
<dbReference type="RefSeq" id="WP_257823062.1">
    <property type="nucleotide sequence ID" value="NZ_JABXYM010000002.1"/>
</dbReference>
<dbReference type="Pfam" id="PF00072">
    <property type="entry name" value="Response_reg"/>
    <property type="match status" value="2"/>
</dbReference>
<dbReference type="SUPFAM" id="SSF55073">
    <property type="entry name" value="Nucleotide cyclase"/>
    <property type="match status" value="1"/>
</dbReference>
<feature type="domain" description="Response regulatory" evidence="2">
    <location>
        <begin position="110"/>
        <end position="226"/>
    </location>
</feature>
<dbReference type="FunFam" id="3.30.70.270:FF:000001">
    <property type="entry name" value="Diguanylate cyclase domain protein"/>
    <property type="match status" value="1"/>
</dbReference>
<dbReference type="PROSITE" id="PS50110">
    <property type="entry name" value="RESPONSE_REGULATORY"/>
    <property type="match status" value="2"/>
</dbReference>
<dbReference type="EMBL" id="JABXYM010000002">
    <property type="protein sequence ID" value="MCR6098670.1"/>
    <property type="molecule type" value="Genomic_DNA"/>
</dbReference>
<dbReference type="CDD" id="cd00156">
    <property type="entry name" value="REC"/>
    <property type="match status" value="1"/>
</dbReference>
<dbReference type="PANTHER" id="PTHR45138">
    <property type="entry name" value="REGULATORY COMPONENTS OF SENSORY TRANSDUCTION SYSTEM"/>
    <property type="match status" value="1"/>
</dbReference>
<reference evidence="4" key="1">
    <citation type="submission" date="2020-06" db="EMBL/GenBank/DDBJ databases">
        <title>Insight into the genomes of haloalkaliphilic bacilli from Kenyan soda lakes.</title>
        <authorList>
            <person name="Mwirichia R."/>
            <person name="Villamizar G.C."/>
            <person name="Poehlein A."/>
            <person name="Mugweru J."/>
            <person name="Kipnyargis A."/>
            <person name="Kiplimo D."/>
            <person name="Orwa P."/>
            <person name="Daniel R."/>
        </authorList>
    </citation>
    <scope>NUCLEOTIDE SEQUENCE</scope>
    <source>
        <strain evidence="4">B1096_S55</strain>
    </source>
</reference>
<keyword evidence="5" id="KW-1185">Reference proteome</keyword>
<organism evidence="4 5">
    <name type="scientific">Salipaludibacillus agaradhaerens</name>
    <name type="common">Bacillus agaradhaerens</name>
    <dbReference type="NCBI Taxonomy" id="76935"/>
    <lineage>
        <taxon>Bacteria</taxon>
        <taxon>Bacillati</taxon>
        <taxon>Bacillota</taxon>
        <taxon>Bacilli</taxon>
        <taxon>Bacillales</taxon>
        <taxon>Bacillaceae</taxon>
    </lineage>
</organism>
<dbReference type="GO" id="GO:0000160">
    <property type="term" value="P:phosphorelay signal transduction system"/>
    <property type="evidence" value="ECO:0007669"/>
    <property type="project" value="InterPro"/>
</dbReference>
<comment type="caution">
    <text evidence="1">Lacks conserved residue(s) required for the propagation of feature annotation.</text>
</comment>
<evidence type="ECO:0000313" key="4">
    <source>
        <dbReference type="EMBL" id="MCR6098670.1"/>
    </source>
</evidence>
<dbReference type="AlphaFoldDB" id="A0A9Q4FZD3"/>
<feature type="domain" description="Response regulatory" evidence="2">
    <location>
        <begin position="413"/>
        <end position="536"/>
    </location>
</feature>
<dbReference type="NCBIfam" id="TIGR00254">
    <property type="entry name" value="GGDEF"/>
    <property type="match status" value="1"/>
</dbReference>
<evidence type="ECO:0000256" key="1">
    <source>
        <dbReference type="PROSITE-ProRule" id="PRU00169"/>
    </source>
</evidence>
<dbReference type="PROSITE" id="PS50887">
    <property type="entry name" value="GGDEF"/>
    <property type="match status" value="1"/>
</dbReference>
<dbReference type="CDD" id="cd01949">
    <property type="entry name" value="GGDEF"/>
    <property type="match status" value="1"/>
</dbReference>
<evidence type="ECO:0000259" key="2">
    <source>
        <dbReference type="PROSITE" id="PS50110"/>
    </source>
</evidence>
<dbReference type="SMART" id="SM00267">
    <property type="entry name" value="GGDEF"/>
    <property type="match status" value="1"/>
</dbReference>
<dbReference type="InterPro" id="IPR043128">
    <property type="entry name" value="Rev_trsase/Diguanyl_cyclase"/>
</dbReference>
<accession>A0A9Q4FZD3</accession>
<dbReference type="InterPro" id="IPR029787">
    <property type="entry name" value="Nucleotide_cyclase"/>
</dbReference>
<dbReference type="InterPro" id="IPR011006">
    <property type="entry name" value="CheY-like_superfamily"/>
</dbReference>
<gene>
    <name evidence="4" type="ORF">HXA33_19355</name>
</gene>
<dbReference type="Proteomes" id="UP001057753">
    <property type="component" value="Unassembled WGS sequence"/>
</dbReference>
<dbReference type="GO" id="GO:0052621">
    <property type="term" value="F:diguanylate cyclase activity"/>
    <property type="evidence" value="ECO:0007669"/>
    <property type="project" value="TreeGrafter"/>
</dbReference>
<dbReference type="InterPro" id="IPR001789">
    <property type="entry name" value="Sig_transdc_resp-reg_receiver"/>
</dbReference>
<keyword evidence="1" id="KW-0597">Phosphoprotein</keyword>
<comment type="caution">
    <text evidence="4">The sequence shown here is derived from an EMBL/GenBank/DDBJ whole genome shotgun (WGS) entry which is preliminary data.</text>
</comment>
<feature type="domain" description="GGDEF" evidence="3">
    <location>
        <begin position="268"/>
        <end position="401"/>
    </location>
</feature>
<dbReference type="SUPFAM" id="SSF52172">
    <property type="entry name" value="CheY-like"/>
    <property type="match status" value="2"/>
</dbReference>
<dbReference type="Pfam" id="PF00990">
    <property type="entry name" value="GGDEF"/>
    <property type="match status" value="1"/>
</dbReference>
<sequence>MRKYQEMMYSQIRKTLNSWHSEKVVHKHEIYRFLHNVRRTADVIEMKALSEEVMALLKEIDTQSEQWWNKSEWLPIVERIERIYKPDLLIGEKSRDWSLLDRVRQKEMPFILVIDHDLKFIKGIKTFLEEEGFKVVTALSGKKGFELFYQVKPSLIILGHVLQDMNGIAFLEQMTVDAQKEMTSIVMVSSSCCEKNRVKAYDLGATDFITMPLNMNVLVPLLHNRIRYRQHIIKQIGEDELTGAFNRKYLECELSYQLTMVKHDDKNKLFSFVIVDLDRFKIVNDQFGHVKGDEVLKTFVNMFMLIKEPADTISRYGGEEFAIVMPDTTEEEALKRIEAWRDIFNEKTFMAGKTSFKVTFSAGIKEVGKKDDQIKSVIEKADKALHFAKKMGRNRSECYKETLEYVDFKDFVTIIIVDDDEIVRQVMTYHFKKRGEVAGRRVKVRTYSDGISLLEGTWYQPDKQFMILLDGRMPKMDGIEVLQKLRETYGNKNIVISMLTEKGEIDVARALNLAADDYMFKPFNANEVTVRVDRLIERVLN</sequence>
<feature type="modified residue" description="4-aspartylphosphate" evidence="1">
    <location>
        <position position="470"/>
    </location>
</feature>
<protein>
    <submittedName>
        <fullName evidence="4">Diguanylate cyclase</fullName>
    </submittedName>
</protein>
<dbReference type="Gene3D" id="3.30.70.270">
    <property type="match status" value="1"/>
</dbReference>
<evidence type="ECO:0000259" key="3">
    <source>
        <dbReference type="PROSITE" id="PS50887"/>
    </source>
</evidence>
<dbReference type="InterPro" id="IPR050469">
    <property type="entry name" value="Diguanylate_Cyclase"/>
</dbReference>